<dbReference type="RefSeq" id="WP_115543252.1">
    <property type="nucleotide sequence ID" value="NZ_NXLQ01000014.1"/>
</dbReference>
<dbReference type="AlphaFoldDB" id="A0A3D8IK17"/>
<gene>
    <name evidence="2" type="ORF">CQA53_06735</name>
</gene>
<dbReference type="Gene3D" id="3.10.20.30">
    <property type="match status" value="1"/>
</dbReference>
<dbReference type="Proteomes" id="UP000256379">
    <property type="component" value="Unassembled WGS sequence"/>
</dbReference>
<proteinExistence type="predicted"/>
<dbReference type="Pfam" id="PF18712">
    <property type="entry name" value="DUF5644"/>
    <property type="match status" value="1"/>
</dbReference>
<accession>A0A3D8IK17</accession>
<reference evidence="2 3" key="1">
    <citation type="submission" date="2018-04" db="EMBL/GenBank/DDBJ databases">
        <title>Novel Campyloabacter and Helicobacter Species and Strains.</title>
        <authorList>
            <person name="Mannion A.J."/>
            <person name="Shen Z."/>
            <person name="Fox J.G."/>
        </authorList>
    </citation>
    <scope>NUCLEOTIDE SEQUENCE [LARGE SCALE GENOMIC DNA]</scope>
    <source>
        <strain evidence="2 3">MIT 17-337</strain>
    </source>
</reference>
<evidence type="ECO:0000259" key="1">
    <source>
        <dbReference type="Pfam" id="PF18712"/>
    </source>
</evidence>
<keyword evidence="3" id="KW-1185">Reference proteome</keyword>
<dbReference type="Gene3D" id="1.10.1060.20">
    <property type="match status" value="1"/>
</dbReference>
<sequence length="258" mass="30032">MAKLDLNIFSFDSRLDFQSGYVRQEMFFQSSWTLRDVLQNIHAKSFGYQEFGVDLDFIHCRINGFAIFGNIAVYELIDKFGTTWVIDPLSKKFAQKDLLLNLDKAFAQYNTFFRMAHFITPSDREELKKYLPINFIATCYDDEYCGDGFILYIKWLLSRYPLYKKQLLSTLCTFENGIFEHICIANFLFPANNTIDLAIESLQSDLVNGAKTLVPKMCFEFGKYLDGQYRFSCHSAMVHENKIPIQSNFVQKIVDSNI</sequence>
<comment type="caution">
    <text evidence="2">The sequence shown here is derived from an EMBL/GenBank/DDBJ whole genome shotgun (WGS) entry which is preliminary data.</text>
</comment>
<feature type="domain" description="DUF5644" evidence="1">
    <location>
        <begin position="106"/>
        <end position="208"/>
    </location>
</feature>
<evidence type="ECO:0000313" key="3">
    <source>
        <dbReference type="Proteomes" id="UP000256379"/>
    </source>
</evidence>
<dbReference type="InterPro" id="IPR012675">
    <property type="entry name" value="Beta-grasp_dom_sf"/>
</dbReference>
<dbReference type="EMBL" id="NXLQ01000014">
    <property type="protein sequence ID" value="RDU65265.1"/>
    <property type="molecule type" value="Genomic_DNA"/>
</dbReference>
<name>A0A3D8IK17_9HELI</name>
<organism evidence="2 3">
    <name type="scientific">Helicobacter didelphidarum</name>
    <dbReference type="NCBI Taxonomy" id="2040648"/>
    <lineage>
        <taxon>Bacteria</taxon>
        <taxon>Pseudomonadati</taxon>
        <taxon>Campylobacterota</taxon>
        <taxon>Epsilonproteobacteria</taxon>
        <taxon>Campylobacterales</taxon>
        <taxon>Helicobacteraceae</taxon>
        <taxon>Helicobacter</taxon>
    </lineage>
</organism>
<dbReference type="OrthoDB" id="5372285at2"/>
<evidence type="ECO:0000313" key="2">
    <source>
        <dbReference type="EMBL" id="RDU65265.1"/>
    </source>
</evidence>
<dbReference type="InterPro" id="IPR041543">
    <property type="entry name" value="DUF5644"/>
</dbReference>
<protein>
    <recommendedName>
        <fullName evidence="1">DUF5644 domain-containing protein</fullName>
    </recommendedName>
</protein>